<proteinExistence type="predicted"/>
<feature type="transmembrane region" description="Helical" evidence="7">
    <location>
        <begin position="180"/>
        <end position="199"/>
    </location>
</feature>
<keyword evidence="2 7" id="KW-0812">Transmembrane</keyword>
<evidence type="ECO:0000256" key="2">
    <source>
        <dbReference type="ARBA" id="ARBA00022692"/>
    </source>
</evidence>
<evidence type="ECO:0000256" key="4">
    <source>
        <dbReference type="ARBA" id="ARBA00022989"/>
    </source>
</evidence>
<evidence type="ECO:0000313" key="10">
    <source>
        <dbReference type="Proteomes" id="UP000019116"/>
    </source>
</evidence>
<accession>A0A3B6NXH1</accession>
<dbReference type="GO" id="GO:0016020">
    <property type="term" value="C:membrane"/>
    <property type="evidence" value="ECO:0000318"/>
    <property type="project" value="GO_Central"/>
</dbReference>
<feature type="transmembrane region" description="Helical" evidence="7">
    <location>
        <begin position="147"/>
        <end position="168"/>
    </location>
</feature>
<feature type="transmembrane region" description="Helical" evidence="7">
    <location>
        <begin position="98"/>
        <end position="117"/>
    </location>
</feature>
<dbReference type="PANTHER" id="PTHR24186:SF56">
    <property type="entry name" value="PGG DOMAIN-CONTAINING PROTEIN"/>
    <property type="match status" value="1"/>
</dbReference>
<organism evidence="9">
    <name type="scientific">Triticum aestivum</name>
    <name type="common">Wheat</name>
    <dbReference type="NCBI Taxonomy" id="4565"/>
    <lineage>
        <taxon>Eukaryota</taxon>
        <taxon>Viridiplantae</taxon>
        <taxon>Streptophyta</taxon>
        <taxon>Embryophyta</taxon>
        <taxon>Tracheophyta</taxon>
        <taxon>Spermatophyta</taxon>
        <taxon>Magnoliopsida</taxon>
        <taxon>Liliopsida</taxon>
        <taxon>Poales</taxon>
        <taxon>Poaceae</taxon>
        <taxon>BOP clade</taxon>
        <taxon>Pooideae</taxon>
        <taxon>Triticodae</taxon>
        <taxon>Triticeae</taxon>
        <taxon>Triticinae</taxon>
        <taxon>Triticum</taxon>
    </lineage>
</organism>
<dbReference type="Gramene" id="TraesCS6A03G0996000.1">
    <property type="protein sequence ID" value="TraesCS6A03G0996000.1.CDS1"/>
    <property type="gene ID" value="TraesCS6A03G0996000"/>
</dbReference>
<feature type="domain" description="PGG" evidence="8">
    <location>
        <begin position="91"/>
        <end position="203"/>
    </location>
</feature>
<keyword evidence="5" id="KW-0040">ANK repeat</keyword>
<keyword evidence="10" id="KW-1185">Reference proteome</keyword>
<evidence type="ECO:0000256" key="5">
    <source>
        <dbReference type="ARBA" id="ARBA00023043"/>
    </source>
</evidence>
<evidence type="ECO:0000256" key="1">
    <source>
        <dbReference type="ARBA" id="ARBA00004141"/>
    </source>
</evidence>
<name>A0A3B6NXH1_WHEAT</name>
<dbReference type="InterPro" id="IPR026961">
    <property type="entry name" value="PGG_dom"/>
</dbReference>
<protein>
    <recommendedName>
        <fullName evidence="8">PGG domain-containing protein</fullName>
    </recommendedName>
</protein>
<dbReference type="Proteomes" id="UP000019116">
    <property type="component" value="Chromosome 6A"/>
</dbReference>
<sequence>MFVAENMSEELAILGRTRVRGDSSQSHQQTIIDSSPQMSIDDLLKEINGANGMPVLFVPSSDGRLVAVPVPVNGLQNLALANRAHDESAKKKQQDFRAWLLLLASLIATVTFTAGLTPPDGFWGEDKDGHIGGNPIMRDKFPRRYRIYVGSNRMAFCFSMVIIGILANNIANKLSKLVRFFFLPLLVPCCLLSLTTSFISGTWDYSKDDTYSCVTFVAAFLSLAILWGSGLIEPIIERHERSTESSA</sequence>
<comment type="subcellular location">
    <subcellularLocation>
        <location evidence="1">Membrane</location>
        <topology evidence="1">Multi-pass membrane protein</topology>
    </subcellularLocation>
</comment>
<evidence type="ECO:0000259" key="8">
    <source>
        <dbReference type="Pfam" id="PF13962"/>
    </source>
</evidence>
<dbReference type="Pfam" id="PF13962">
    <property type="entry name" value="PGG"/>
    <property type="match status" value="1"/>
</dbReference>
<dbReference type="OMA" id="ISGTWDY"/>
<reference evidence="9" key="1">
    <citation type="submission" date="2018-08" db="EMBL/GenBank/DDBJ databases">
        <authorList>
            <person name="Rossello M."/>
        </authorList>
    </citation>
    <scope>NUCLEOTIDE SEQUENCE [LARGE SCALE GENOMIC DNA]</scope>
    <source>
        <strain evidence="9">cv. Chinese Spring</strain>
    </source>
</reference>
<keyword evidence="4 7" id="KW-1133">Transmembrane helix</keyword>
<evidence type="ECO:0000256" key="7">
    <source>
        <dbReference type="SAM" id="Phobius"/>
    </source>
</evidence>
<dbReference type="OrthoDB" id="681126at2759"/>
<evidence type="ECO:0000256" key="3">
    <source>
        <dbReference type="ARBA" id="ARBA00022737"/>
    </source>
</evidence>
<keyword evidence="6 7" id="KW-0472">Membrane</keyword>
<evidence type="ECO:0000313" key="9">
    <source>
        <dbReference type="EnsemblPlants" id="TraesCS6A02G395800.1.cds1"/>
    </source>
</evidence>
<evidence type="ECO:0000256" key="6">
    <source>
        <dbReference type="ARBA" id="ARBA00023136"/>
    </source>
</evidence>
<dbReference type="STRING" id="4565.A0A3B6NXH1"/>
<reference evidence="9" key="2">
    <citation type="submission" date="2018-10" db="UniProtKB">
        <authorList>
            <consortium name="EnsemblPlants"/>
        </authorList>
    </citation>
    <scope>IDENTIFICATION</scope>
</reference>
<keyword evidence="3" id="KW-0677">Repeat</keyword>
<dbReference type="Gramene" id="TraesCS6A02G395800.1">
    <property type="protein sequence ID" value="TraesCS6A02G395800.1.cds1"/>
    <property type="gene ID" value="TraesCS6A02G395800"/>
</dbReference>
<feature type="transmembrane region" description="Helical" evidence="7">
    <location>
        <begin position="211"/>
        <end position="232"/>
    </location>
</feature>
<dbReference type="AlphaFoldDB" id="A0A3B6NXH1"/>
<dbReference type="EnsemblPlants" id="TraesCS6A02G395800.1">
    <property type="protein sequence ID" value="TraesCS6A02G395800.1.cds1"/>
    <property type="gene ID" value="TraesCS6A02G395800"/>
</dbReference>
<dbReference type="PANTHER" id="PTHR24186">
    <property type="entry name" value="PROTEIN PHOSPHATASE 1 REGULATORY SUBUNIT"/>
    <property type="match status" value="1"/>
</dbReference>